<reference evidence="1" key="1">
    <citation type="journal article" date="2023" name="Int. J. Syst. Evol. Microbiol.">
        <title>Streptomyces meridianus sp. nov. isolated from brackish water of the Tagus estuary in Alcochete, Portugal.</title>
        <authorList>
            <person name="Santos J.D.N."/>
            <person name="Klimek D."/>
            <person name="Calusinska M."/>
            <person name="Lobo Da Cunha A."/>
            <person name="Catita J."/>
            <person name="Goncalves H."/>
            <person name="Gonzalez I."/>
            <person name="Reyes F."/>
            <person name="Lage O.M."/>
        </authorList>
    </citation>
    <scope>NUCLEOTIDE SEQUENCE</scope>
    <source>
        <strain evidence="1">MTZ3.1</strain>
    </source>
</reference>
<proteinExistence type="predicted"/>
<protein>
    <submittedName>
        <fullName evidence="1">Uncharacterized protein</fullName>
    </submittedName>
</protein>
<accession>A0ABT0XAU5</accession>
<organism evidence="1 2">
    <name type="scientific">Streptomyces meridianus</name>
    <dbReference type="NCBI Taxonomy" id="2938945"/>
    <lineage>
        <taxon>Bacteria</taxon>
        <taxon>Bacillati</taxon>
        <taxon>Actinomycetota</taxon>
        <taxon>Actinomycetes</taxon>
        <taxon>Kitasatosporales</taxon>
        <taxon>Streptomycetaceae</taxon>
        <taxon>Streptomyces</taxon>
    </lineage>
</organism>
<name>A0ABT0XAU5_9ACTN</name>
<comment type="caution">
    <text evidence="1">The sequence shown here is derived from an EMBL/GenBank/DDBJ whole genome shotgun (WGS) entry which is preliminary data.</text>
</comment>
<evidence type="ECO:0000313" key="1">
    <source>
        <dbReference type="EMBL" id="MCM2579642.1"/>
    </source>
</evidence>
<dbReference type="RefSeq" id="WP_251417683.1">
    <property type="nucleotide sequence ID" value="NZ_JAMQGM010000045.1"/>
</dbReference>
<evidence type="ECO:0000313" key="2">
    <source>
        <dbReference type="Proteomes" id="UP001167160"/>
    </source>
</evidence>
<gene>
    <name evidence="1" type="ORF">M1E25_20195</name>
</gene>
<keyword evidence="2" id="KW-1185">Reference proteome</keyword>
<dbReference type="Proteomes" id="UP001167160">
    <property type="component" value="Unassembled WGS sequence"/>
</dbReference>
<sequence>MCTFAPSGQFGSRVVPSLGDALGVREGPGEAEGVALLVTAVRGEALLVLGEGAGFRRRLRSAPSAEGSANTVGAEWATGGVGRVEPTTNRTVSTTAVTLTAVHENQMIR</sequence>
<dbReference type="EMBL" id="JAMQGM010000045">
    <property type="protein sequence ID" value="MCM2579642.1"/>
    <property type="molecule type" value="Genomic_DNA"/>
</dbReference>